<reference evidence="4" key="2">
    <citation type="submission" date="2021-03" db="UniProtKB">
        <authorList>
            <consortium name="Ensembl"/>
        </authorList>
    </citation>
    <scope>IDENTIFICATION</scope>
</reference>
<dbReference type="InterPro" id="IPR011010">
    <property type="entry name" value="DNA_brk_join_enz"/>
</dbReference>
<sequence length="511" mass="56519">MGRGKSTRFNCCIYSWKRKHYGRFSLPSSLRLHRMGAESRCLRFCHSKMGNSSHRSNGNPTKLKSDTFLFKGSIPTSRGSGCPSSGLGGGTLLHLSTPSNDIPSASQDNEVRSQRDSYPTRLATSTLVPPSQETDVSTTSSSQKQAGLACAGTSGPSFSSSSQSQGMEVERRGLVNLGVSTRVVSTLMKARKVTTSSQYYKIWDRFVCRAQRSKYDPFQPSTNDILEFLQSGLDRGLSWSSLRVQVSALSAVLNIKWAEDPLVVRFLAAAKRIHPPFKNRAPPWDLPLVLRALSRKPFSPMENISLWHLTLKTALLVAVTSARRISELRALSCEPPFTVFYPEKVVLRTMPDFLPKVVSSFHLNEPINLPSFHPESSTSNEELFRNLDVRDCLETYIIRTQPIREAKNLFVVPAGSYKGQAATTRTIGRWIVIAIVTAYKEQGSPMPEGVRAHSTRGMATSWAAAAQAAPESICKAATWSSSNTFLRHYRLDVLSYNESLFGQKVLQAASS</sequence>
<dbReference type="GO" id="GO:0003677">
    <property type="term" value="F:DNA binding"/>
    <property type="evidence" value="ECO:0007669"/>
    <property type="project" value="UniProtKB-KW"/>
</dbReference>
<keyword evidence="1" id="KW-0238">DNA-binding</keyword>
<organism evidence="4">
    <name type="scientific">Xenopus tropicalis</name>
    <name type="common">Western clawed frog</name>
    <name type="synonym">Silurana tropicalis</name>
    <dbReference type="NCBI Taxonomy" id="8364"/>
    <lineage>
        <taxon>Eukaryota</taxon>
        <taxon>Metazoa</taxon>
        <taxon>Chordata</taxon>
        <taxon>Craniata</taxon>
        <taxon>Vertebrata</taxon>
        <taxon>Euteleostomi</taxon>
        <taxon>Amphibia</taxon>
        <taxon>Batrachia</taxon>
        <taxon>Anura</taxon>
        <taxon>Pipoidea</taxon>
        <taxon>Pipidae</taxon>
        <taxon>Xenopodinae</taxon>
        <taxon>Xenopus</taxon>
        <taxon>Silurana</taxon>
    </lineage>
</organism>
<dbReference type="InterPro" id="IPR013762">
    <property type="entry name" value="Integrase-like_cat_sf"/>
</dbReference>
<dbReference type="InParanoid" id="A0A803JTY8"/>
<dbReference type="Ensembl" id="ENSXETT00000120367">
    <property type="protein sequence ID" value="ENSXETP00000111474"/>
    <property type="gene ID" value="ENSXETG00000046211"/>
</dbReference>
<evidence type="ECO:0000256" key="3">
    <source>
        <dbReference type="SAM" id="MobiDB-lite"/>
    </source>
</evidence>
<dbReference type="Gene3D" id="1.10.150.130">
    <property type="match status" value="1"/>
</dbReference>
<feature type="compositionally biased region" description="Polar residues" evidence="3">
    <location>
        <begin position="122"/>
        <end position="145"/>
    </location>
</feature>
<dbReference type="InterPro" id="IPR010998">
    <property type="entry name" value="Integrase_recombinase_N"/>
</dbReference>
<evidence type="ECO:0000256" key="1">
    <source>
        <dbReference type="ARBA" id="ARBA00023125"/>
    </source>
</evidence>
<accession>A0A803JTY8</accession>
<reference evidence="4" key="1">
    <citation type="journal article" date="2010" name="Science">
        <title>The genome of the Western clawed frog Xenopus tropicalis.</title>
        <authorList>
            <person name="Hellsten U."/>
            <person name="Harland R.M."/>
            <person name="Gilchrist M.J."/>
            <person name="Hendrix D."/>
            <person name="Jurka J."/>
            <person name="Kapitonov V."/>
            <person name="Ovcharenko I."/>
            <person name="Putnam N.H."/>
            <person name="Shu S."/>
            <person name="Taher L."/>
            <person name="Blitz I.L."/>
            <person name="Blumberg B."/>
            <person name="Dichmann D.S."/>
            <person name="Dubchak I."/>
            <person name="Amaya E."/>
            <person name="Detter J.C."/>
            <person name="Fletcher R."/>
            <person name="Gerhard D.S."/>
            <person name="Goodstein D."/>
            <person name="Graves T."/>
            <person name="Grigoriev I.V."/>
            <person name="Grimwood J."/>
            <person name="Kawashima T."/>
            <person name="Lindquist E."/>
            <person name="Lucas S.M."/>
            <person name="Mead P.E."/>
            <person name="Mitros T."/>
            <person name="Ogino H."/>
            <person name="Ohta Y."/>
            <person name="Poliakov A.V."/>
            <person name="Pollet N."/>
            <person name="Robert J."/>
            <person name="Salamov A."/>
            <person name="Sater A.K."/>
            <person name="Schmutz J."/>
            <person name="Terry A."/>
            <person name="Vize P.D."/>
            <person name="Warren W.C."/>
            <person name="Wells D."/>
            <person name="Wills A."/>
            <person name="Wilson R.K."/>
            <person name="Zimmerman L.B."/>
            <person name="Zorn A.M."/>
            <person name="Grainger R."/>
            <person name="Grammer T."/>
            <person name="Khokha M.K."/>
            <person name="Richardson P.M."/>
            <person name="Rokhsar D.S."/>
        </authorList>
    </citation>
    <scope>NUCLEOTIDE SEQUENCE [LARGE SCALE GENOMIC DNA]</scope>
    <source>
        <strain evidence="4">Nigerian</strain>
    </source>
</reference>
<dbReference type="Gene3D" id="1.10.443.10">
    <property type="entry name" value="Intergrase catalytic core"/>
    <property type="match status" value="1"/>
</dbReference>
<dbReference type="GO" id="GO:0015074">
    <property type="term" value="P:DNA integration"/>
    <property type="evidence" value="ECO:0007669"/>
    <property type="project" value="InterPro"/>
</dbReference>
<proteinExistence type="predicted"/>
<feature type="compositionally biased region" description="Low complexity" evidence="3">
    <location>
        <begin position="154"/>
        <end position="164"/>
    </location>
</feature>
<dbReference type="AlphaFoldDB" id="A0A803JTY8"/>
<dbReference type="SUPFAM" id="SSF56349">
    <property type="entry name" value="DNA breaking-rejoining enzymes"/>
    <property type="match status" value="1"/>
</dbReference>
<dbReference type="PANTHER" id="PTHR33066">
    <property type="entry name" value="INTEGRASE_SAM-LIKE_N DOMAIN-CONTAINING PROTEIN"/>
    <property type="match status" value="1"/>
</dbReference>
<evidence type="ECO:0008006" key="5">
    <source>
        <dbReference type="Google" id="ProtNLM"/>
    </source>
</evidence>
<dbReference type="GeneTree" id="ENSGT01130000278482"/>
<name>A0A803JTY8_XENTR</name>
<dbReference type="PANTHER" id="PTHR33066:SF2">
    <property type="entry name" value="FILAGGRIN-2-LIKE"/>
    <property type="match status" value="1"/>
</dbReference>
<dbReference type="GO" id="GO:0006310">
    <property type="term" value="P:DNA recombination"/>
    <property type="evidence" value="ECO:0007669"/>
    <property type="project" value="UniProtKB-KW"/>
</dbReference>
<feature type="region of interest" description="Disordered" evidence="3">
    <location>
        <begin position="77"/>
        <end position="164"/>
    </location>
</feature>
<protein>
    <recommendedName>
        <fullName evidence="5">Tyr recombinase domain-containing protein</fullName>
    </recommendedName>
</protein>
<evidence type="ECO:0000256" key="2">
    <source>
        <dbReference type="ARBA" id="ARBA00023172"/>
    </source>
</evidence>
<keyword evidence="2" id="KW-0233">DNA recombination</keyword>
<evidence type="ECO:0000313" key="4">
    <source>
        <dbReference type="Ensembl" id="ENSXETP00000111474"/>
    </source>
</evidence>